<dbReference type="Gene3D" id="3.40.50.2300">
    <property type="match status" value="2"/>
</dbReference>
<dbReference type="SMART" id="SM00448">
    <property type="entry name" value="REC"/>
    <property type="match status" value="2"/>
</dbReference>
<evidence type="ECO:0000259" key="4">
    <source>
        <dbReference type="PROSITE" id="PS50110"/>
    </source>
</evidence>
<evidence type="ECO:0000256" key="3">
    <source>
        <dbReference type="PROSITE-ProRule" id="PRU00169"/>
    </source>
</evidence>
<sequence length="639" mass="68439">MAGSADLNAVLAQLREKYLASSGNTLAAFTQLAEQLQRDPTTPEVVEALRRELHRVHGTAGSYGFHEASRLAGALEPVAVKWASDPQLDRERRAGIVRQFIRALAGSLQQDQADAASTADALTHRVLLVEVPPEAAPGIVAEAMHRGYAVEQVQATGVSAVFEATQPTIVIAGASVALTVPEGVPLLLLRTPGGAVAPRAAAARVLEAATDPREILMIAESMATRTGLVGVTILVVDDDEAMVALLRSLCERQGMFVESRPDARELARTIDEVRPSLLLLDINLPGINGLVVTRQLKDSPQHRELPIVLVSGSTDVDTRTAAFVAGADDFQSKPVVAEELLRRIERILENARQRQLQQGIHPATGLPLAQRTLRAFDEALMAAAARAEAMSVAVVRPLDPPDGVQRSALWHRELRLLSAALGTDGVLMGFRDETAALLVFPMRAAVALARLEPYAEASRADLVPWSAGVVDLLPGADPSASALAGLAEEAWLAARDNGEYVRRWDPTDTGIAPDVIVVEDDAALADLVTFALAARGLTWVRYNTGPAALDGMRGMRVRGRSPIVLLDVDLPGLDGFSLHERLRVERPGVFRTVFVSVHATEADQLRAIRAGALDYLAKPVSLRVLMAKIASWRMRGAAA</sequence>
<dbReference type="PROSITE" id="PS50894">
    <property type="entry name" value="HPT"/>
    <property type="match status" value="1"/>
</dbReference>
<evidence type="ECO:0000259" key="5">
    <source>
        <dbReference type="PROSITE" id="PS50894"/>
    </source>
</evidence>
<dbReference type="InterPro" id="IPR011006">
    <property type="entry name" value="CheY-like_superfamily"/>
</dbReference>
<dbReference type="SUPFAM" id="SSF47226">
    <property type="entry name" value="Histidine-containing phosphotransfer domain, HPT domain"/>
    <property type="match status" value="1"/>
</dbReference>
<keyword evidence="1 3" id="KW-0597">Phosphoprotein</keyword>
<dbReference type="AlphaFoldDB" id="A0AA49JTA6"/>
<dbReference type="InterPro" id="IPR001789">
    <property type="entry name" value="Sig_transdc_resp-reg_receiver"/>
</dbReference>
<feature type="modified residue" description="4-aspartylphosphate" evidence="3">
    <location>
        <position position="567"/>
    </location>
</feature>
<dbReference type="SUPFAM" id="SSF52172">
    <property type="entry name" value="CheY-like"/>
    <property type="match status" value="2"/>
</dbReference>
<reference evidence="6" key="1">
    <citation type="submission" date="2023-07" db="EMBL/GenBank/DDBJ databases">
        <authorList>
            <person name="Haufschild T."/>
            <person name="Kallscheuer N."/>
            <person name="Hammer J."/>
            <person name="Kohn T."/>
            <person name="Kabuu M."/>
            <person name="Jogler M."/>
            <person name="Wohfarth N."/>
            <person name="Heuer A."/>
            <person name="Rohde M."/>
            <person name="van Teeseling M.C.F."/>
            <person name="Jogler C."/>
        </authorList>
    </citation>
    <scope>NUCLEOTIDE SEQUENCE</scope>
    <source>
        <strain evidence="6">Strain 138</strain>
        <strain evidence="7">Strain 318</strain>
    </source>
</reference>
<dbReference type="Gene3D" id="1.20.120.160">
    <property type="entry name" value="HPT domain"/>
    <property type="match status" value="1"/>
</dbReference>
<name>A0AA49JTA6_9BACT</name>
<dbReference type="InterPro" id="IPR008207">
    <property type="entry name" value="Sig_transdc_His_kin_Hpt_dom"/>
</dbReference>
<dbReference type="EMBL" id="CP130612">
    <property type="protein sequence ID" value="WKW11617.1"/>
    <property type="molecule type" value="Genomic_DNA"/>
</dbReference>
<feature type="domain" description="HPt" evidence="5">
    <location>
        <begin position="7"/>
        <end position="114"/>
    </location>
</feature>
<dbReference type="CDD" id="cd00156">
    <property type="entry name" value="REC"/>
    <property type="match status" value="1"/>
</dbReference>
<dbReference type="KEGG" id="pspc:Strain318_000872"/>
<evidence type="ECO:0000313" key="6">
    <source>
        <dbReference type="EMBL" id="WKW11617.1"/>
    </source>
</evidence>
<proteinExistence type="predicted"/>
<dbReference type="Proteomes" id="UP001229955">
    <property type="component" value="Chromosome"/>
</dbReference>
<feature type="domain" description="Response regulatory" evidence="4">
    <location>
        <begin position="514"/>
        <end position="633"/>
    </location>
</feature>
<feature type="domain" description="Response regulatory" evidence="4">
    <location>
        <begin position="232"/>
        <end position="348"/>
    </location>
</feature>
<dbReference type="PROSITE" id="PS50110">
    <property type="entry name" value="RESPONSE_REGULATORY"/>
    <property type="match status" value="2"/>
</dbReference>
<dbReference type="RefSeq" id="WP_367887315.1">
    <property type="nucleotide sequence ID" value="NZ_CP130612.1"/>
</dbReference>
<evidence type="ECO:0000313" key="7">
    <source>
        <dbReference type="EMBL" id="WKW14527.1"/>
    </source>
</evidence>
<evidence type="ECO:0000256" key="2">
    <source>
        <dbReference type="PROSITE-ProRule" id="PRU00110"/>
    </source>
</evidence>
<gene>
    <name evidence="6" type="ORF">Strain138_000872</name>
    <name evidence="7" type="ORF">Strain318_000872</name>
</gene>
<dbReference type="InterPro" id="IPR036641">
    <property type="entry name" value="HPT_dom_sf"/>
</dbReference>
<dbReference type="PANTHER" id="PTHR44591:SF3">
    <property type="entry name" value="RESPONSE REGULATORY DOMAIN-CONTAINING PROTEIN"/>
    <property type="match status" value="1"/>
</dbReference>
<dbReference type="EMBL" id="CP130613">
    <property type="protein sequence ID" value="WKW14527.1"/>
    <property type="molecule type" value="Genomic_DNA"/>
</dbReference>
<organism evidence="6">
    <name type="scientific">Pseudogemmatithrix spongiicola</name>
    <dbReference type="NCBI Taxonomy" id="3062599"/>
    <lineage>
        <taxon>Bacteria</taxon>
        <taxon>Pseudomonadati</taxon>
        <taxon>Gemmatimonadota</taxon>
        <taxon>Gemmatimonadia</taxon>
        <taxon>Gemmatimonadales</taxon>
        <taxon>Gemmatimonadaceae</taxon>
        <taxon>Pseudogemmatithrix</taxon>
    </lineage>
</organism>
<accession>A0AA49JYR5</accession>
<evidence type="ECO:0000313" key="8">
    <source>
        <dbReference type="Proteomes" id="UP001229955"/>
    </source>
</evidence>
<feature type="modified residue" description="4-aspartylphosphate" evidence="3">
    <location>
        <position position="281"/>
    </location>
</feature>
<dbReference type="GO" id="GO:0000160">
    <property type="term" value="P:phosphorelay signal transduction system"/>
    <property type="evidence" value="ECO:0007669"/>
    <property type="project" value="InterPro"/>
</dbReference>
<dbReference type="PANTHER" id="PTHR44591">
    <property type="entry name" value="STRESS RESPONSE REGULATOR PROTEIN 1"/>
    <property type="match status" value="1"/>
</dbReference>
<evidence type="ECO:0000256" key="1">
    <source>
        <dbReference type="ARBA" id="ARBA00022553"/>
    </source>
</evidence>
<feature type="modified residue" description="Phosphohistidine" evidence="2">
    <location>
        <position position="54"/>
    </location>
</feature>
<accession>A0AA49JTA6</accession>
<keyword evidence="8" id="KW-1185">Reference proteome</keyword>
<dbReference type="GO" id="GO:0004672">
    <property type="term" value="F:protein kinase activity"/>
    <property type="evidence" value="ECO:0007669"/>
    <property type="project" value="UniProtKB-ARBA"/>
</dbReference>
<dbReference type="InterPro" id="IPR050595">
    <property type="entry name" value="Bact_response_regulator"/>
</dbReference>
<protein>
    <submittedName>
        <fullName evidence="6">Response regulator</fullName>
    </submittedName>
</protein>
<dbReference type="Pfam" id="PF00072">
    <property type="entry name" value="Response_reg"/>
    <property type="match status" value="2"/>
</dbReference>
<dbReference type="Pfam" id="PF01627">
    <property type="entry name" value="Hpt"/>
    <property type="match status" value="1"/>
</dbReference>